<keyword evidence="2" id="KW-1185">Reference proteome</keyword>
<organism evidence="1 2">
    <name type="scientific">Cronobacter phage vB_CsaM_GAP31</name>
    <dbReference type="NCBI Taxonomy" id="1141135"/>
    <lineage>
        <taxon>Viruses</taxon>
        <taxon>Duplodnaviria</taxon>
        <taxon>Heunggongvirae</taxon>
        <taxon>Uroviricota</taxon>
        <taxon>Caudoviricetes</taxon>
        <taxon>Vequintavirinae</taxon>
        <taxon>Seunavirus</taxon>
        <taxon>Seunavirus GAP31</taxon>
    </lineage>
</organism>
<name>K4F6P9_9CAUD</name>
<accession>K4F6P9</accession>
<dbReference type="OrthoDB" id="38841at10239"/>
<dbReference type="GeneID" id="13993705"/>
<evidence type="ECO:0000313" key="1">
    <source>
        <dbReference type="EMBL" id="AFC21272.1"/>
    </source>
</evidence>
<dbReference type="RefSeq" id="YP_006986927.1">
    <property type="nucleotide sequence ID" value="NC_019400.1"/>
</dbReference>
<protein>
    <submittedName>
        <fullName evidence="1">Uncharacterized protein</fullName>
    </submittedName>
</protein>
<dbReference type="EMBL" id="JN882284">
    <property type="protein sequence ID" value="AFC21272.1"/>
    <property type="molecule type" value="Genomic_DNA"/>
</dbReference>
<evidence type="ECO:0000313" key="2">
    <source>
        <dbReference type="Proteomes" id="UP000000458"/>
    </source>
</evidence>
<sequence length="64" mass="7702">MKYKYRIITAISGGGNELFLVQFRPVWWPFWFELSQHSREELAVKWVEIEKKKDAFKSKVVRLG</sequence>
<dbReference type="Proteomes" id="UP000000458">
    <property type="component" value="Segment"/>
</dbReference>
<proteinExistence type="predicted"/>
<dbReference type="KEGG" id="vg:13993705"/>
<reference evidence="1 2" key="1">
    <citation type="journal article" date="2012" name="J. Virol.">
        <title>Genome Sequence of Cronobacter sakazakii Myovirus vB_CsaM_GAP31.</title>
        <authorList>
            <person name="Abbasifar R."/>
            <person name="Kropinski A.M."/>
            <person name="Sabour P.M."/>
            <person name="Ackermann H.W."/>
            <person name="Alanis Villa A."/>
            <person name="Abbasifar A."/>
            <person name="Griffiths M.W."/>
        </authorList>
    </citation>
    <scope>NUCLEOTIDE SEQUENCE [LARGE SCALE GENOMIC DNA]</scope>
</reference>
<gene>
    <name evidence="1" type="ORF">GAP31_093</name>
</gene>